<dbReference type="PANTHER" id="PTHR34610:SF3">
    <property type="entry name" value="SSL7007 PROTEIN"/>
    <property type="match status" value="1"/>
</dbReference>
<dbReference type="InterPro" id="IPR002716">
    <property type="entry name" value="PIN_dom"/>
</dbReference>
<organism evidence="2 3">
    <name type="scientific">Meiothermus granaticius NBRC 107808</name>
    <dbReference type="NCBI Taxonomy" id="1227551"/>
    <lineage>
        <taxon>Bacteria</taxon>
        <taxon>Thermotogati</taxon>
        <taxon>Deinococcota</taxon>
        <taxon>Deinococci</taxon>
        <taxon>Thermales</taxon>
        <taxon>Thermaceae</taxon>
        <taxon>Meiothermus</taxon>
    </lineage>
</organism>
<dbReference type="AlphaFoldDB" id="A0A399F8Z6"/>
<name>A0A399F8Z6_9DEIN</name>
<protein>
    <submittedName>
        <fullName evidence="2">Putative toxin-antitoxin system toxin component, PIN family</fullName>
    </submittedName>
</protein>
<dbReference type="Pfam" id="PF13470">
    <property type="entry name" value="PIN_3"/>
    <property type="match status" value="1"/>
</dbReference>
<evidence type="ECO:0000259" key="1">
    <source>
        <dbReference type="SMART" id="SM00670"/>
    </source>
</evidence>
<dbReference type="RefSeq" id="WP_119356880.1">
    <property type="nucleotide sequence ID" value="NZ_BJXM01000014.1"/>
</dbReference>
<dbReference type="SMART" id="SM00670">
    <property type="entry name" value="PINc"/>
    <property type="match status" value="1"/>
</dbReference>
<sequence length="137" mass="15654">MRIVLDTNVFVSSLLSKPGSTTRRIRKAWEKGAFEVCTSEYQIEEIRRILNEKFRVLTTTSERAELIAEIRKACILIEPKQKRGLSKDEDDNPLLDLAVEAGAQYMVSGDEHVVSVKHKRLKILTPAQFLEQIKQSL</sequence>
<reference evidence="2 3" key="1">
    <citation type="submission" date="2018-08" db="EMBL/GenBank/DDBJ databases">
        <title>Meiothermus granaticius genome AF-68 sequencing project.</title>
        <authorList>
            <person name="Da Costa M.S."/>
            <person name="Albuquerque L."/>
            <person name="Raposo P."/>
            <person name="Froufe H.J.C."/>
            <person name="Barroso C.S."/>
            <person name="Egas C."/>
        </authorList>
    </citation>
    <scope>NUCLEOTIDE SEQUENCE [LARGE SCALE GENOMIC DNA]</scope>
    <source>
        <strain evidence="2 3">AF-68</strain>
    </source>
</reference>
<dbReference type="Gene3D" id="3.40.50.1010">
    <property type="entry name" value="5'-nuclease"/>
    <property type="match status" value="1"/>
</dbReference>
<keyword evidence="3" id="KW-1185">Reference proteome</keyword>
<evidence type="ECO:0000313" key="2">
    <source>
        <dbReference type="EMBL" id="RIH92718.1"/>
    </source>
</evidence>
<evidence type="ECO:0000313" key="3">
    <source>
        <dbReference type="Proteomes" id="UP000266178"/>
    </source>
</evidence>
<feature type="domain" description="PIN" evidence="1">
    <location>
        <begin position="1"/>
        <end position="115"/>
    </location>
</feature>
<dbReference type="EMBL" id="QWLB01000015">
    <property type="protein sequence ID" value="RIH92718.1"/>
    <property type="molecule type" value="Genomic_DNA"/>
</dbReference>
<comment type="caution">
    <text evidence="2">The sequence shown here is derived from an EMBL/GenBank/DDBJ whole genome shotgun (WGS) entry which is preliminary data.</text>
</comment>
<dbReference type="Proteomes" id="UP000266178">
    <property type="component" value="Unassembled WGS sequence"/>
</dbReference>
<gene>
    <name evidence="2" type="ORF">Mgrana_01380</name>
</gene>
<accession>A0A399F8Z6</accession>
<proteinExistence type="predicted"/>
<dbReference type="InterPro" id="IPR002850">
    <property type="entry name" value="PIN_toxin-like"/>
</dbReference>
<dbReference type="PANTHER" id="PTHR34610">
    <property type="entry name" value="SSL7007 PROTEIN"/>
    <property type="match status" value="1"/>
</dbReference>
<dbReference type="NCBIfam" id="TIGR00305">
    <property type="entry name" value="putative toxin-antitoxin system toxin component, PIN family"/>
    <property type="match status" value="1"/>
</dbReference>
<dbReference type="InterPro" id="IPR029060">
    <property type="entry name" value="PIN-like_dom_sf"/>
</dbReference>
<dbReference type="SUPFAM" id="SSF88723">
    <property type="entry name" value="PIN domain-like"/>
    <property type="match status" value="1"/>
</dbReference>